<dbReference type="InterPro" id="IPR005318">
    <property type="entry name" value="OM_porin_bac"/>
</dbReference>
<dbReference type="EMBL" id="QJUM01000016">
    <property type="protein sequence ID" value="TBV04438.1"/>
    <property type="molecule type" value="Genomic_DNA"/>
</dbReference>
<evidence type="ECO:0000256" key="3">
    <source>
        <dbReference type="ARBA" id="ARBA00022729"/>
    </source>
</evidence>
<dbReference type="Proteomes" id="UP000293172">
    <property type="component" value="Unassembled WGS sequence"/>
</dbReference>
<evidence type="ECO:0000256" key="2">
    <source>
        <dbReference type="ARBA" id="ARBA00022448"/>
    </source>
</evidence>
<proteinExistence type="inferred from homology"/>
<keyword evidence="3 4" id="KW-0732">Signal</keyword>
<dbReference type="InterPro" id="IPR023614">
    <property type="entry name" value="Porin_dom_sf"/>
</dbReference>
<accession>A0A4Q9QYU3</accession>
<evidence type="ECO:0000313" key="7">
    <source>
        <dbReference type="Proteomes" id="UP000291334"/>
    </source>
</evidence>
<keyword evidence="7" id="KW-1185">Reference proteome</keyword>
<evidence type="ECO:0000256" key="4">
    <source>
        <dbReference type="SAM" id="SignalP"/>
    </source>
</evidence>
<comment type="caution">
    <text evidence="5">The sequence shown here is derived from an EMBL/GenBank/DDBJ whole genome shotgun (WGS) entry which is preliminary data.</text>
</comment>
<dbReference type="PANTHER" id="PTHR34596:SF2">
    <property type="entry name" value="CHITOPORIN"/>
    <property type="match status" value="1"/>
</dbReference>
<feature type="signal peptide" evidence="4">
    <location>
        <begin position="1"/>
        <end position="27"/>
    </location>
</feature>
<dbReference type="RefSeq" id="WP_131175814.1">
    <property type="nucleotide sequence ID" value="NZ_QJUL01000022.1"/>
</dbReference>
<dbReference type="GO" id="GO:0015288">
    <property type="term" value="F:porin activity"/>
    <property type="evidence" value="ECO:0007669"/>
    <property type="project" value="TreeGrafter"/>
</dbReference>
<evidence type="ECO:0000313" key="8">
    <source>
        <dbReference type="Proteomes" id="UP000293172"/>
    </source>
</evidence>
<evidence type="ECO:0000256" key="1">
    <source>
        <dbReference type="ARBA" id="ARBA00009075"/>
    </source>
</evidence>
<evidence type="ECO:0000313" key="6">
    <source>
        <dbReference type="EMBL" id="TBV04438.1"/>
    </source>
</evidence>
<feature type="chain" id="PRO_5020377844" evidence="4">
    <location>
        <begin position="28"/>
        <end position="413"/>
    </location>
</feature>
<evidence type="ECO:0000313" key="5">
    <source>
        <dbReference type="EMBL" id="TBU90306.1"/>
    </source>
</evidence>
<dbReference type="PANTHER" id="PTHR34596">
    <property type="entry name" value="CHITOPORIN"/>
    <property type="match status" value="1"/>
</dbReference>
<comment type="similarity">
    <text evidence="1">Belongs to the outer membrane porin (Opr) (TC 1.B.25) family.</text>
</comment>
<dbReference type="FunFam" id="2.40.160.10:FF:000008">
    <property type="entry name" value="OprD family porin"/>
    <property type="match status" value="1"/>
</dbReference>
<dbReference type="AlphaFoldDB" id="A0A4Q9QYU3"/>
<dbReference type="EMBL" id="QJUL01000022">
    <property type="protein sequence ID" value="TBU90306.1"/>
    <property type="molecule type" value="Genomic_DNA"/>
</dbReference>
<protein>
    <submittedName>
        <fullName evidence="5">Outer membrane porin, OprD family</fullName>
    </submittedName>
</protein>
<sequence length="413" mass="45200">MLKHSATPTLSLALLAAGSGLPLLAQAAFIEDGKASLTLNNFYFNSDYRQPGATQSKREEWAQGFMLDYQSGFTEGTLGFGVDAIGMLGVKLDSSADRINTGLLSADNAGNPQDEYSELGLTAKVRLSKSILRVGTLIPKLPTVLPNDSRLLPQTFRGAHLNSREIDGLTLDAGRLTHNSQRNDSSSEDMIVSGQAIGGGRFSDAFDFAGASYQWREGLTTSYNYARLEDNYRQHIVNLVHALPLGAGSLKSDLRYARSSDDGTSNVDNTALGALFTYSLSGHALSLAYQKMRGDTGFPYLNGTDAFLVNFVMLAPDFANPDEKSWQARYSYDFAAMGIPGLTFMTRYVRGDGFERGGRSAREWERNSDIGYAFQDGRLKNFAVKWRNGTYRSSGGNDIDQNRLILSYTLPLL</sequence>
<organism evidence="5 8">
    <name type="scientific">Phytopseudomonas dryadis</name>
    <dbReference type="NCBI Taxonomy" id="2487520"/>
    <lineage>
        <taxon>Bacteria</taxon>
        <taxon>Pseudomonadati</taxon>
        <taxon>Pseudomonadota</taxon>
        <taxon>Gammaproteobacteria</taxon>
        <taxon>Pseudomonadales</taxon>
        <taxon>Pseudomonadaceae</taxon>
        <taxon>Phytopseudomonas</taxon>
    </lineage>
</organism>
<reference evidence="7 8" key="1">
    <citation type="submission" date="2018-06" db="EMBL/GenBank/DDBJ databases">
        <title>Three novel Pseudomonas species isolated from symptomatic oak.</title>
        <authorList>
            <person name="Bueno-Gonzalez V."/>
            <person name="Brady C."/>
        </authorList>
    </citation>
    <scope>NUCLEOTIDE SEQUENCE [LARGE SCALE GENOMIC DNA]</scope>
    <source>
        <strain evidence="6 7">P26B</strain>
        <strain evidence="5 8">P6B</strain>
    </source>
</reference>
<keyword evidence="2" id="KW-0813">Transport</keyword>
<dbReference type="Pfam" id="PF03573">
    <property type="entry name" value="OprD"/>
    <property type="match status" value="1"/>
</dbReference>
<name>A0A4Q9QYU3_9GAMM</name>
<gene>
    <name evidence="6" type="ORF">DNK34_14855</name>
    <name evidence="5" type="ORF">DNK44_15725</name>
</gene>
<dbReference type="Gene3D" id="2.40.160.10">
    <property type="entry name" value="Porin"/>
    <property type="match status" value="1"/>
</dbReference>
<dbReference type="GO" id="GO:0016020">
    <property type="term" value="C:membrane"/>
    <property type="evidence" value="ECO:0007669"/>
    <property type="project" value="InterPro"/>
</dbReference>
<dbReference type="OrthoDB" id="6759120at2"/>
<dbReference type="Proteomes" id="UP000291334">
    <property type="component" value="Unassembled WGS sequence"/>
</dbReference>